<comment type="caution">
    <text evidence="1">The sequence shown here is derived from an EMBL/GenBank/DDBJ whole genome shotgun (WGS) entry which is preliminary data.</text>
</comment>
<dbReference type="EMBL" id="JBBUKT010000017">
    <property type="protein sequence ID" value="MEK7954256.1"/>
    <property type="molecule type" value="Genomic_DNA"/>
</dbReference>
<name>A0ABU9B4I9_9BACT</name>
<dbReference type="Proteomes" id="UP001371305">
    <property type="component" value="Unassembled WGS sequence"/>
</dbReference>
<accession>A0ABU9B4I9</accession>
<proteinExistence type="predicted"/>
<keyword evidence="2" id="KW-1185">Reference proteome</keyword>
<dbReference type="RefSeq" id="WP_341408024.1">
    <property type="nucleotide sequence ID" value="NZ_JBBUKT010000017.1"/>
</dbReference>
<organism evidence="1 2">
    <name type="scientific">Luteolibacter soli</name>
    <dbReference type="NCBI Taxonomy" id="3135280"/>
    <lineage>
        <taxon>Bacteria</taxon>
        <taxon>Pseudomonadati</taxon>
        <taxon>Verrucomicrobiota</taxon>
        <taxon>Verrucomicrobiia</taxon>
        <taxon>Verrucomicrobiales</taxon>
        <taxon>Verrucomicrobiaceae</taxon>
        <taxon>Luteolibacter</taxon>
    </lineage>
</organism>
<reference evidence="1 2" key="1">
    <citation type="submission" date="2024-04" db="EMBL/GenBank/DDBJ databases">
        <title>Luteolibacter sp. isolated from soil.</title>
        <authorList>
            <person name="An J."/>
        </authorList>
    </citation>
    <scope>NUCLEOTIDE SEQUENCE [LARGE SCALE GENOMIC DNA]</scope>
    <source>
        <strain evidence="1 2">Y139</strain>
    </source>
</reference>
<sequence>MSDALAELVFLSLDHAVASVGEGGPLIPFLIIEKDGDRTLSRFMADHLEDSVAQGRLALSQLPEGTSAYAFAYDGYVTVEGQRNDAVIVEASEVGKSAAIQLAQRYSAEGGNFQTIGNAAFLGECSSHLP</sequence>
<gene>
    <name evidence="1" type="ORF">WKV53_27305</name>
</gene>
<evidence type="ECO:0000313" key="2">
    <source>
        <dbReference type="Proteomes" id="UP001371305"/>
    </source>
</evidence>
<protein>
    <submittedName>
        <fullName evidence="1">Uncharacterized protein</fullName>
    </submittedName>
</protein>
<evidence type="ECO:0000313" key="1">
    <source>
        <dbReference type="EMBL" id="MEK7954256.1"/>
    </source>
</evidence>